<organism evidence="1 2">
    <name type="scientific">Xanthobacter dioxanivorans</name>
    <dbReference type="NCBI Taxonomy" id="2528964"/>
    <lineage>
        <taxon>Bacteria</taxon>
        <taxon>Pseudomonadati</taxon>
        <taxon>Pseudomonadota</taxon>
        <taxon>Alphaproteobacteria</taxon>
        <taxon>Hyphomicrobiales</taxon>
        <taxon>Xanthobacteraceae</taxon>
        <taxon>Xanthobacter</taxon>
    </lineage>
</organism>
<dbReference type="KEGG" id="xdi:EZH22_27200"/>
<evidence type="ECO:0000313" key="2">
    <source>
        <dbReference type="Proteomes" id="UP000596427"/>
    </source>
</evidence>
<dbReference type="Pfam" id="PF13379">
    <property type="entry name" value="NMT1_2"/>
    <property type="match status" value="1"/>
</dbReference>
<dbReference type="Proteomes" id="UP000596427">
    <property type="component" value="Chromosome"/>
</dbReference>
<dbReference type="SUPFAM" id="SSF53850">
    <property type="entry name" value="Periplasmic binding protein-like II"/>
    <property type="match status" value="1"/>
</dbReference>
<dbReference type="AlphaFoldDB" id="A0A974PUU5"/>
<protein>
    <submittedName>
        <fullName evidence="1">ABC transporter substrate-binding protein</fullName>
    </submittedName>
</protein>
<sequence>MGAGLIASPAVISSARAQGLDSVTLGIPGSVSDGSFFAAIHKGYFKDQGINIVPAAFQAGSQLVAPLGAGQVDAAAGATSAGLYNAVARGIDIKIAADKSSNMPGYCYMALLVRQDHVDSGRYKSFEDLKGFRVAEAGKAGAPGSTLNEAMKKGGLKYDDATHVYNMPYPDMAAALQNKAIDAAIVTEPSSTRARKMGVAVRIPSDLFYPIQNVAPLLCSGKFLKERKEVAQRFMIAYLKGVRFYNDACKDGRLAGPNAEELIQMMVTSSEVKDPQIYREATPNGVDPNGRLNMDSLNKDLAFYKEMKLVAAEVKVEDALDTSFMEAAVKALGPYVPAK</sequence>
<keyword evidence="2" id="KW-1185">Reference proteome</keyword>
<evidence type="ECO:0000313" key="1">
    <source>
        <dbReference type="EMBL" id="QRG09876.1"/>
    </source>
</evidence>
<name>A0A974PUU5_9HYPH</name>
<gene>
    <name evidence="1" type="ORF">EZH22_27200</name>
</gene>
<dbReference type="EMBL" id="CP063362">
    <property type="protein sequence ID" value="QRG09876.1"/>
    <property type="molecule type" value="Genomic_DNA"/>
</dbReference>
<proteinExistence type="predicted"/>
<dbReference type="PANTHER" id="PTHR30024">
    <property type="entry name" value="ALIPHATIC SULFONATES-BINDING PROTEIN-RELATED"/>
    <property type="match status" value="1"/>
</dbReference>
<dbReference type="Gene3D" id="3.40.190.10">
    <property type="entry name" value="Periplasmic binding protein-like II"/>
    <property type="match status" value="2"/>
</dbReference>
<reference evidence="1 2" key="1">
    <citation type="submission" date="2020-10" db="EMBL/GenBank/DDBJ databases">
        <title>Degradation of 1,4-Dioxane by Xanthobacter sp. YN2, via a Novel Group-2 Soluble Di-Iron Monooxygenase.</title>
        <authorList>
            <person name="Ma F."/>
            <person name="Wang Y."/>
            <person name="Yang J."/>
            <person name="Guo H."/>
            <person name="Su D."/>
            <person name="Yu L."/>
        </authorList>
    </citation>
    <scope>NUCLEOTIDE SEQUENCE [LARGE SCALE GENOMIC DNA]</scope>
    <source>
        <strain evidence="1 2">YN2</strain>
    </source>
</reference>
<accession>A0A974PUU5</accession>